<evidence type="ECO:0000256" key="5">
    <source>
        <dbReference type="SAM" id="Phobius"/>
    </source>
</evidence>
<dbReference type="InterPro" id="IPR050997">
    <property type="entry name" value="MAPEG"/>
</dbReference>
<dbReference type="InterPro" id="IPR023352">
    <property type="entry name" value="MAPEG-like_dom_sf"/>
</dbReference>
<dbReference type="RefSeq" id="WP_285231218.1">
    <property type="nucleotide sequence ID" value="NZ_CP116346.1"/>
</dbReference>
<proteinExistence type="predicted"/>
<evidence type="ECO:0000256" key="1">
    <source>
        <dbReference type="ARBA" id="ARBA00004141"/>
    </source>
</evidence>
<reference evidence="6" key="1">
    <citation type="submission" date="2023-01" db="EMBL/GenBank/DDBJ databases">
        <title>Whole genome sequence of Paucibacter sp. S2-9 isolated from pond sediment.</title>
        <authorList>
            <person name="Jung J.Y."/>
        </authorList>
    </citation>
    <scope>NUCLEOTIDE SEQUENCE</scope>
    <source>
        <strain evidence="6">S2-9</strain>
    </source>
</reference>
<organism evidence="6 7">
    <name type="scientific">Paucibacter sediminis</name>
    <dbReference type="NCBI Taxonomy" id="3019553"/>
    <lineage>
        <taxon>Bacteria</taxon>
        <taxon>Pseudomonadati</taxon>
        <taxon>Pseudomonadota</taxon>
        <taxon>Betaproteobacteria</taxon>
        <taxon>Burkholderiales</taxon>
        <taxon>Sphaerotilaceae</taxon>
        <taxon>Roseateles</taxon>
    </lineage>
</organism>
<keyword evidence="2 5" id="KW-0812">Transmembrane</keyword>
<evidence type="ECO:0000256" key="3">
    <source>
        <dbReference type="ARBA" id="ARBA00022989"/>
    </source>
</evidence>
<dbReference type="Proteomes" id="UP001177769">
    <property type="component" value="Chromosome"/>
</dbReference>
<dbReference type="PANTHER" id="PTHR10250:SF15">
    <property type="entry name" value="MICROSOMAL GLUTATHIONE S-TRANSFERASE-RELATED"/>
    <property type="match status" value="1"/>
</dbReference>
<feature type="transmembrane region" description="Helical" evidence="5">
    <location>
        <begin position="102"/>
        <end position="124"/>
    </location>
</feature>
<protein>
    <submittedName>
        <fullName evidence="6">MAPEG family protein</fullName>
    </submittedName>
</protein>
<keyword evidence="7" id="KW-1185">Reference proteome</keyword>
<dbReference type="KEGG" id="pais:PFX98_14525"/>
<evidence type="ECO:0000313" key="6">
    <source>
        <dbReference type="EMBL" id="WIT10149.1"/>
    </source>
</evidence>
<keyword evidence="4 5" id="KW-0472">Membrane</keyword>
<dbReference type="EMBL" id="CP116346">
    <property type="protein sequence ID" value="WIT10149.1"/>
    <property type="molecule type" value="Genomic_DNA"/>
</dbReference>
<dbReference type="Gene3D" id="1.20.120.550">
    <property type="entry name" value="Membrane associated eicosanoid/glutathione metabolism-like domain"/>
    <property type="match status" value="1"/>
</dbReference>
<dbReference type="PANTHER" id="PTHR10250">
    <property type="entry name" value="MICROSOMAL GLUTATHIONE S-TRANSFERASE"/>
    <property type="match status" value="1"/>
</dbReference>
<dbReference type="Pfam" id="PF01124">
    <property type="entry name" value="MAPEG"/>
    <property type="match status" value="1"/>
</dbReference>
<gene>
    <name evidence="6" type="ORF">PFX98_14525</name>
</gene>
<dbReference type="GO" id="GO:0006691">
    <property type="term" value="P:leukotriene metabolic process"/>
    <property type="evidence" value="ECO:0007669"/>
    <property type="project" value="UniProtKB-ARBA"/>
</dbReference>
<dbReference type="GO" id="GO:0004364">
    <property type="term" value="F:glutathione transferase activity"/>
    <property type="evidence" value="ECO:0007669"/>
    <property type="project" value="TreeGrafter"/>
</dbReference>
<evidence type="ECO:0000256" key="2">
    <source>
        <dbReference type="ARBA" id="ARBA00022692"/>
    </source>
</evidence>
<evidence type="ECO:0000256" key="4">
    <source>
        <dbReference type="ARBA" id="ARBA00023136"/>
    </source>
</evidence>
<name>A0AA95N9Z3_9BURK</name>
<comment type="subcellular location">
    <subcellularLocation>
        <location evidence="1">Membrane</location>
        <topology evidence="1">Multi-pass membrane protein</topology>
    </subcellularLocation>
</comment>
<evidence type="ECO:0000313" key="7">
    <source>
        <dbReference type="Proteomes" id="UP001177769"/>
    </source>
</evidence>
<dbReference type="SUPFAM" id="SSF161084">
    <property type="entry name" value="MAPEG domain-like"/>
    <property type="match status" value="1"/>
</dbReference>
<dbReference type="InterPro" id="IPR001129">
    <property type="entry name" value="Membr-assoc_MAPEG"/>
</dbReference>
<dbReference type="GO" id="GO:0016020">
    <property type="term" value="C:membrane"/>
    <property type="evidence" value="ECO:0007669"/>
    <property type="project" value="UniProtKB-SubCell"/>
</dbReference>
<accession>A0AA95N9Z3</accession>
<sequence length="135" mass="14936">MHAVGLVTALALLQYLVFAALVARARERYGVRGPAVTGHEMFERYYRVQMNTLELLVVLVPSLWLASQYWWPRGMAAVGCVYLVGRLVYVRAYLREPSSRNLGFMLSLIPTAVLLGAALAGTGMEVLRVAGLLPR</sequence>
<feature type="transmembrane region" description="Helical" evidence="5">
    <location>
        <begin position="70"/>
        <end position="90"/>
    </location>
</feature>
<dbReference type="AlphaFoldDB" id="A0AA95N9Z3"/>
<dbReference type="GO" id="GO:0004602">
    <property type="term" value="F:glutathione peroxidase activity"/>
    <property type="evidence" value="ECO:0007669"/>
    <property type="project" value="TreeGrafter"/>
</dbReference>
<keyword evidence="3 5" id="KW-1133">Transmembrane helix</keyword>